<proteinExistence type="predicted"/>
<accession>A0AA88P9C2</accession>
<protein>
    <submittedName>
        <fullName evidence="2">Uncharacterized protein</fullName>
    </submittedName>
</protein>
<dbReference type="Proteomes" id="UP001187343">
    <property type="component" value="Unassembled WGS sequence"/>
</dbReference>
<keyword evidence="3" id="KW-1185">Reference proteome</keyword>
<feature type="compositionally biased region" description="Polar residues" evidence="1">
    <location>
        <begin position="68"/>
        <end position="78"/>
    </location>
</feature>
<reference evidence="2" key="1">
    <citation type="submission" date="2023-08" db="EMBL/GenBank/DDBJ databases">
        <title>Chromosome-level Genome Assembly of mud carp (Cirrhinus molitorella).</title>
        <authorList>
            <person name="Liu H."/>
        </authorList>
    </citation>
    <scope>NUCLEOTIDE SEQUENCE</scope>
    <source>
        <strain evidence="2">Prfri</strain>
        <tissue evidence="2">Muscle</tissue>
    </source>
</reference>
<evidence type="ECO:0000313" key="3">
    <source>
        <dbReference type="Proteomes" id="UP001187343"/>
    </source>
</evidence>
<dbReference type="AlphaFoldDB" id="A0AA88P9C2"/>
<evidence type="ECO:0000256" key="1">
    <source>
        <dbReference type="SAM" id="MobiDB-lite"/>
    </source>
</evidence>
<name>A0AA88P9C2_9TELE</name>
<dbReference type="EMBL" id="JAUYZG010000021">
    <property type="protein sequence ID" value="KAK2874746.1"/>
    <property type="molecule type" value="Genomic_DNA"/>
</dbReference>
<gene>
    <name evidence="2" type="ORF">Q8A67_021899</name>
</gene>
<comment type="caution">
    <text evidence="2">The sequence shown here is derived from an EMBL/GenBank/DDBJ whole genome shotgun (WGS) entry which is preliminary data.</text>
</comment>
<feature type="region of interest" description="Disordered" evidence="1">
    <location>
        <begin position="43"/>
        <end position="78"/>
    </location>
</feature>
<sequence length="78" mass="8619">MGCEYGAVLSLMGFTERLRAAEAQMCEGVIWAADALEEKRSSVRSEELSSVTHEEPQEHTVSPDASCMNRSVIPQHTH</sequence>
<evidence type="ECO:0000313" key="2">
    <source>
        <dbReference type="EMBL" id="KAK2874746.1"/>
    </source>
</evidence>
<organism evidence="2 3">
    <name type="scientific">Cirrhinus molitorella</name>
    <name type="common">mud carp</name>
    <dbReference type="NCBI Taxonomy" id="172907"/>
    <lineage>
        <taxon>Eukaryota</taxon>
        <taxon>Metazoa</taxon>
        <taxon>Chordata</taxon>
        <taxon>Craniata</taxon>
        <taxon>Vertebrata</taxon>
        <taxon>Euteleostomi</taxon>
        <taxon>Actinopterygii</taxon>
        <taxon>Neopterygii</taxon>
        <taxon>Teleostei</taxon>
        <taxon>Ostariophysi</taxon>
        <taxon>Cypriniformes</taxon>
        <taxon>Cyprinidae</taxon>
        <taxon>Labeoninae</taxon>
        <taxon>Labeonini</taxon>
        <taxon>Cirrhinus</taxon>
    </lineage>
</organism>
<feature type="compositionally biased region" description="Basic and acidic residues" evidence="1">
    <location>
        <begin position="43"/>
        <end position="58"/>
    </location>
</feature>